<reference evidence="7 8" key="1">
    <citation type="submission" date="2015-09" db="EMBL/GenBank/DDBJ databases">
        <title>Host preference determinants of Valsa canker pathogens revealed by comparative genomics.</title>
        <authorList>
            <person name="Yin Z."/>
            <person name="Huang L."/>
        </authorList>
    </citation>
    <scope>NUCLEOTIDE SEQUENCE [LARGE SCALE GENOMIC DNA]</scope>
    <source>
        <strain evidence="7 8">03-1</strain>
    </source>
</reference>
<feature type="compositionally biased region" description="Basic residues" evidence="6">
    <location>
        <begin position="150"/>
        <end position="160"/>
    </location>
</feature>
<feature type="compositionally biased region" description="Pro residues" evidence="6">
    <location>
        <begin position="202"/>
        <end position="215"/>
    </location>
</feature>
<keyword evidence="8" id="KW-1185">Reference proteome</keyword>
<accession>A0A423X9E0</accession>
<evidence type="ECO:0000313" key="7">
    <source>
        <dbReference type="EMBL" id="ROW12300.1"/>
    </source>
</evidence>
<evidence type="ECO:0000256" key="1">
    <source>
        <dbReference type="ARBA" id="ARBA00004123"/>
    </source>
</evidence>
<sequence length="460" mass="52837">MPRPSDSNDDLSVDLSNLSAELPNTTPNGPFSSTFSSTFSSDFSSTFQSKFSSPGFTSNFSSNFTIDLGKPNFSSINLPTTGVNVPNVTSKPSTSRANPENMEATSDDRPAEPTQSATTEEGRRRERATKFRFKSKDKASRSSSPDRDGSRHHRRHRSSRAYRDDHKHDDFRDERSRDKTRHDDGERRHRRHKRRRREDPAAAPPPPPPPPPAAGPNPLDAEPTLDPETAFRESLFDAMADDEGAAYWEAIYGQPIHIYPQEAANPATGELERMTEEEYAAHVRQKMWEKTHAGLMEERARRQRAREERARRDREREAEVEEERRIRREVERSLRRGDERRRKREWTGRFREYTDAWDGWGGGGGGGPEGIPWPTRSGRRGDVEDEEEVRRFFVKGLDLEALGEKEFAVKLKEQRVRWHPDKMQQKLGGKEKVDESVMKDVTAVFQVIDTLYDDIRTKSK</sequence>
<protein>
    <recommendedName>
        <fullName evidence="9">J domain-containing protein</fullName>
    </recommendedName>
</protein>
<dbReference type="GO" id="GO:0043124">
    <property type="term" value="P:negative regulation of canonical NF-kappaB signal transduction"/>
    <property type="evidence" value="ECO:0007669"/>
    <property type="project" value="InterPro"/>
</dbReference>
<keyword evidence="2" id="KW-0597">Phosphoprotein</keyword>
<dbReference type="PANTHER" id="PTHR15263:SF1">
    <property type="entry name" value="NF-KAPPA-B INHIBITOR-LIKE PROTEIN 1"/>
    <property type="match status" value="1"/>
</dbReference>
<keyword evidence="3" id="KW-0677">Repeat</keyword>
<feature type="compositionally biased region" description="Polar residues" evidence="6">
    <location>
        <begin position="72"/>
        <end position="98"/>
    </location>
</feature>
<dbReference type="AlphaFoldDB" id="A0A423X9E0"/>
<evidence type="ECO:0000313" key="8">
    <source>
        <dbReference type="Proteomes" id="UP000283895"/>
    </source>
</evidence>
<dbReference type="InterPro" id="IPR038753">
    <property type="entry name" value="NFKBIL1"/>
</dbReference>
<evidence type="ECO:0008006" key="9">
    <source>
        <dbReference type="Google" id="ProtNLM"/>
    </source>
</evidence>
<dbReference type="STRING" id="356882.A0A423X9E0"/>
<keyword evidence="4" id="KW-0040">ANK repeat</keyword>
<comment type="subcellular location">
    <subcellularLocation>
        <location evidence="1">Nucleus</location>
    </subcellularLocation>
</comment>
<proteinExistence type="predicted"/>
<feature type="region of interest" description="Disordered" evidence="6">
    <location>
        <begin position="1"/>
        <end position="237"/>
    </location>
</feature>
<feature type="compositionally biased region" description="Basic and acidic residues" evidence="6">
    <location>
        <begin position="134"/>
        <end position="149"/>
    </location>
</feature>
<evidence type="ECO:0000256" key="2">
    <source>
        <dbReference type="ARBA" id="ARBA00022553"/>
    </source>
</evidence>
<feature type="compositionally biased region" description="Polar residues" evidence="6">
    <location>
        <begin position="54"/>
        <end position="65"/>
    </location>
</feature>
<evidence type="ECO:0000256" key="5">
    <source>
        <dbReference type="ARBA" id="ARBA00023242"/>
    </source>
</evidence>
<dbReference type="EMBL" id="LKEA01000001">
    <property type="protein sequence ID" value="ROW12300.1"/>
    <property type="molecule type" value="Genomic_DNA"/>
</dbReference>
<gene>
    <name evidence="7" type="ORF">VMCG_00288</name>
</gene>
<feature type="compositionally biased region" description="Gly residues" evidence="6">
    <location>
        <begin position="359"/>
        <end position="369"/>
    </location>
</feature>
<dbReference type="GO" id="GO:0005634">
    <property type="term" value="C:nucleus"/>
    <property type="evidence" value="ECO:0007669"/>
    <property type="project" value="UniProtKB-SubCell"/>
</dbReference>
<evidence type="ECO:0000256" key="6">
    <source>
        <dbReference type="SAM" id="MobiDB-lite"/>
    </source>
</evidence>
<feature type="region of interest" description="Disordered" evidence="6">
    <location>
        <begin position="294"/>
        <end position="325"/>
    </location>
</feature>
<feature type="region of interest" description="Disordered" evidence="6">
    <location>
        <begin position="357"/>
        <end position="382"/>
    </location>
</feature>
<feature type="compositionally biased region" description="Low complexity" evidence="6">
    <location>
        <begin position="31"/>
        <end position="53"/>
    </location>
</feature>
<name>A0A423X9E0_9PEZI</name>
<dbReference type="Proteomes" id="UP000283895">
    <property type="component" value="Unassembled WGS sequence"/>
</dbReference>
<organism evidence="7 8">
    <name type="scientific">Cytospora schulzeri</name>
    <dbReference type="NCBI Taxonomy" id="448051"/>
    <lineage>
        <taxon>Eukaryota</taxon>
        <taxon>Fungi</taxon>
        <taxon>Dikarya</taxon>
        <taxon>Ascomycota</taxon>
        <taxon>Pezizomycotina</taxon>
        <taxon>Sordariomycetes</taxon>
        <taxon>Sordariomycetidae</taxon>
        <taxon>Diaporthales</taxon>
        <taxon>Cytosporaceae</taxon>
        <taxon>Cytospora</taxon>
    </lineage>
</organism>
<feature type="compositionally biased region" description="Basic and acidic residues" evidence="6">
    <location>
        <begin position="161"/>
        <end position="187"/>
    </location>
</feature>
<evidence type="ECO:0000256" key="3">
    <source>
        <dbReference type="ARBA" id="ARBA00022737"/>
    </source>
</evidence>
<evidence type="ECO:0000256" key="4">
    <source>
        <dbReference type="ARBA" id="ARBA00023043"/>
    </source>
</evidence>
<keyword evidence="5" id="KW-0539">Nucleus</keyword>
<comment type="caution">
    <text evidence="7">The sequence shown here is derived from an EMBL/GenBank/DDBJ whole genome shotgun (WGS) entry which is preliminary data.</text>
</comment>
<dbReference type="PANTHER" id="PTHR15263">
    <property type="entry name" value="I-KAPPA-B-LIKE PROTEIN IKBL"/>
    <property type="match status" value="1"/>
</dbReference>
<dbReference type="OrthoDB" id="412109at2759"/>